<keyword evidence="13" id="KW-1185">Reference proteome</keyword>
<dbReference type="GO" id="GO:0005737">
    <property type="term" value="C:cytoplasm"/>
    <property type="evidence" value="ECO:0007669"/>
    <property type="project" value="UniProtKB-ARBA"/>
</dbReference>
<dbReference type="Pfam" id="PF17921">
    <property type="entry name" value="Integrase_H2C2"/>
    <property type="match status" value="1"/>
</dbReference>
<reference evidence="14" key="1">
    <citation type="submission" date="2016-11" db="UniProtKB">
        <authorList>
            <consortium name="WormBaseParasite"/>
        </authorList>
    </citation>
    <scope>IDENTIFICATION</scope>
</reference>
<dbReference type="Gene3D" id="2.40.70.10">
    <property type="entry name" value="Acid Proteases"/>
    <property type="match status" value="1"/>
</dbReference>
<dbReference type="GO" id="GO:0003964">
    <property type="term" value="F:RNA-directed DNA polymerase activity"/>
    <property type="evidence" value="ECO:0007669"/>
    <property type="project" value="UniProtKB-KW"/>
</dbReference>
<dbReference type="PANTHER" id="PTHR37984">
    <property type="entry name" value="PROTEIN CBG26694"/>
    <property type="match status" value="1"/>
</dbReference>
<dbReference type="Pfam" id="PF24664">
    <property type="entry name" value="Monjiviricetes_fusion"/>
    <property type="match status" value="1"/>
</dbReference>
<dbReference type="InterPro" id="IPR005162">
    <property type="entry name" value="Retrotrans_gag_dom"/>
</dbReference>
<feature type="domain" description="Reverse transcriptase" evidence="11">
    <location>
        <begin position="1508"/>
        <end position="1686"/>
    </location>
</feature>
<dbReference type="SUPFAM" id="SSF50630">
    <property type="entry name" value="Acid proteases"/>
    <property type="match status" value="1"/>
</dbReference>
<dbReference type="SUPFAM" id="SSF53098">
    <property type="entry name" value="Ribonuclease H-like"/>
    <property type="match status" value="1"/>
</dbReference>
<name>A0A1I7U678_9PELO</name>
<dbReference type="Proteomes" id="UP000095282">
    <property type="component" value="Unplaced"/>
</dbReference>
<evidence type="ECO:0000259" key="12">
    <source>
        <dbReference type="PROSITE" id="PS50994"/>
    </source>
</evidence>
<dbReference type="InterPro" id="IPR043502">
    <property type="entry name" value="DNA/RNA_pol_sf"/>
</dbReference>
<keyword evidence="3" id="KW-0548">Nucleotidyltransferase</keyword>
<keyword evidence="4" id="KW-0540">Nuclease</keyword>
<feature type="domain" description="Integrase catalytic" evidence="12">
    <location>
        <begin position="2060"/>
        <end position="2235"/>
    </location>
</feature>
<proteinExistence type="predicted"/>
<keyword evidence="8" id="KW-0862">Zinc</keyword>
<feature type="compositionally biased region" description="Polar residues" evidence="9">
    <location>
        <begin position="439"/>
        <end position="450"/>
    </location>
</feature>
<keyword evidence="2" id="KW-0808">Transferase</keyword>
<evidence type="ECO:0000256" key="4">
    <source>
        <dbReference type="ARBA" id="ARBA00022722"/>
    </source>
</evidence>
<evidence type="ECO:0000256" key="6">
    <source>
        <dbReference type="ARBA" id="ARBA00022801"/>
    </source>
</evidence>
<dbReference type="Pfam" id="PF03732">
    <property type="entry name" value="Retrotrans_gag"/>
    <property type="match status" value="1"/>
</dbReference>
<evidence type="ECO:0000256" key="7">
    <source>
        <dbReference type="ARBA" id="ARBA00022918"/>
    </source>
</evidence>
<evidence type="ECO:0000256" key="8">
    <source>
        <dbReference type="PROSITE-ProRule" id="PRU00047"/>
    </source>
</evidence>
<dbReference type="PROSITE" id="PS50158">
    <property type="entry name" value="ZF_CCHC"/>
    <property type="match status" value="1"/>
</dbReference>
<keyword evidence="8" id="KW-0479">Metal-binding</keyword>
<keyword evidence="6" id="KW-0378">Hydrolase</keyword>
<dbReference type="GO" id="GO:0016787">
    <property type="term" value="F:hydrolase activity"/>
    <property type="evidence" value="ECO:0007669"/>
    <property type="project" value="UniProtKB-KW"/>
</dbReference>
<dbReference type="GO" id="GO:0019899">
    <property type="term" value="F:enzyme binding"/>
    <property type="evidence" value="ECO:0007669"/>
    <property type="project" value="UniProtKB-ARBA"/>
</dbReference>
<dbReference type="GO" id="GO:0004519">
    <property type="term" value="F:endonuclease activity"/>
    <property type="evidence" value="ECO:0007669"/>
    <property type="project" value="UniProtKB-KW"/>
</dbReference>
<dbReference type="CDD" id="cd01647">
    <property type="entry name" value="RT_LTR"/>
    <property type="match status" value="1"/>
</dbReference>
<dbReference type="WBParaSite" id="Csp11.Scaffold629.g15268.t2">
    <property type="protein sequence ID" value="Csp11.Scaffold629.g15268.t2"/>
    <property type="gene ID" value="Csp11.Scaffold629.g15268"/>
</dbReference>
<dbReference type="GO" id="GO:0015074">
    <property type="term" value="P:DNA integration"/>
    <property type="evidence" value="ECO:0007669"/>
    <property type="project" value="InterPro"/>
</dbReference>
<evidence type="ECO:0000256" key="9">
    <source>
        <dbReference type="SAM" id="MobiDB-lite"/>
    </source>
</evidence>
<keyword evidence="7" id="KW-0695">RNA-directed DNA polymerase</keyword>
<dbReference type="InterPro" id="IPR041588">
    <property type="entry name" value="Integrase_H2C2"/>
</dbReference>
<feature type="compositionally biased region" description="Polar residues" evidence="9">
    <location>
        <begin position="2407"/>
        <end position="2421"/>
    </location>
</feature>
<dbReference type="Gene3D" id="1.10.340.70">
    <property type="match status" value="1"/>
</dbReference>
<keyword evidence="8" id="KW-0863">Zinc-finger</keyword>
<dbReference type="SUPFAM" id="SSF57756">
    <property type="entry name" value="Retrovirus zinc finger-like domains"/>
    <property type="match status" value="1"/>
</dbReference>
<dbReference type="SUPFAM" id="SSF56672">
    <property type="entry name" value="DNA/RNA polymerases"/>
    <property type="match status" value="1"/>
</dbReference>
<dbReference type="InterPro" id="IPR012337">
    <property type="entry name" value="RNaseH-like_sf"/>
</dbReference>
<evidence type="ECO:0000256" key="1">
    <source>
        <dbReference type="ARBA" id="ARBA00012493"/>
    </source>
</evidence>
<feature type="region of interest" description="Disordered" evidence="9">
    <location>
        <begin position="144"/>
        <end position="192"/>
    </location>
</feature>
<dbReference type="PROSITE" id="PS50994">
    <property type="entry name" value="INTEGRASE"/>
    <property type="match status" value="1"/>
</dbReference>
<dbReference type="CDD" id="cd09274">
    <property type="entry name" value="RNase_HI_RT_Ty3"/>
    <property type="match status" value="1"/>
</dbReference>
<dbReference type="InterPro" id="IPR041373">
    <property type="entry name" value="RT_RNaseH"/>
</dbReference>
<feature type="region of interest" description="Disordered" evidence="9">
    <location>
        <begin position="378"/>
        <end position="411"/>
    </location>
</feature>
<feature type="region of interest" description="Disordered" evidence="9">
    <location>
        <begin position="1116"/>
        <end position="1153"/>
    </location>
</feature>
<dbReference type="Pfam" id="PF00665">
    <property type="entry name" value="rve"/>
    <property type="match status" value="1"/>
</dbReference>
<accession>A0A1I7U678</accession>
<dbReference type="InterPro" id="IPR000477">
    <property type="entry name" value="RT_dom"/>
</dbReference>
<evidence type="ECO:0000313" key="13">
    <source>
        <dbReference type="Proteomes" id="UP000095282"/>
    </source>
</evidence>
<dbReference type="STRING" id="1561998.A0A1I7U678"/>
<dbReference type="eggNOG" id="KOG4740">
    <property type="taxonomic scope" value="Eukaryota"/>
</dbReference>
<evidence type="ECO:0000256" key="3">
    <source>
        <dbReference type="ARBA" id="ARBA00022695"/>
    </source>
</evidence>
<feature type="compositionally biased region" description="Polar residues" evidence="9">
    <location>
        <begin position="104"/>
        <end position="116"/>
    </location>
</feature>
<dbReference type="GO" id="GO:0042575">
    <property type="term" value="C:DNA polymerase complex"/>
    <property type="evidence" value="ECO:0007669"/>
    <property type="project" value="UniProtKB-ARBA"/>
</dbReference>
<dbReference type="Pfam" id="PF17917">
    <property type="entry name" value="RT_RNaseH"/>
    <property type="match status" value="1"/>
</dbReference>
<dbReference type="InterPro" id="IPR001878">
    <property type="entry name" value="Znf_CCHC"/>
</dbReference>
<dbReference type="FunFam" id="3.30.70.270:FF:000020">
    <property type="entry name" value="Transposon Tf2-6 polyprotein-like Protein"/>
    <property type="match status" value="1"/>
</dbReference>
<dbReference type="GO" id="GO:0003676">
    <property type="term" value="F:nucleic acid binding"/>
    <property type="evidence" value="ECO:0007669"/>
    <property type="project" value="InterPro"/>
</dbReference>
<dbReference type="Gene3D" id="3.30.420.10">
    <property type="entry name" value="Ribonuclease H-like superfamily/Ribonuclease H"/>
    <property type="match status" value="1"/>
</dbReference>
<feature type="domain" description="CCHC-type" evidence="10">
    <location>
        <begin position="417"/>
        <end position="432"/>
    </location>
</feature>
<dbReference type="Gene3D" id="3.30.70.270">
    <property type="match status" value="2"/>
</dbReference>
<evidence type="ECO:0000256" key="2">
    <source>
        <dbReference type="ARBA" id="ARBA00022679"/>
    </source>
</evidence>
<evidence type="ECO:0000256" key="5">
    <source>
        <dbReference type="ARBA" id="ARBA00022759"/>
    </source>
</evidence>
<protein>
    <recommendedName>
        <fullName evidence="1">RNA-directed DNA polymerase</fullName>
        <ecNumber evidence="1">2.7.7.49</ecNumber>
    </recommendedName>
</protein>
<feature type="region of interest" description="Disordered" evidence="9">
    <location>
        <begin position="93"/>
        <end position="117"/>
    </location>
</feature>
<dbReference type="PROSITE" id="PS50878">
    <property type="entry name" value="RT_POL"/>
    <property type="match status" value="1"/>
</dbReference>
<dbReference type="InterPro" id="IPR043128">
    <property type="entry name" value="Rev_trsase/Diguanyl_cyclase"/>
</dbReference>
<feature type="region of interest" description="Disordered" evidence="9">
    <location>
        <begin position="438"/>
        <end position="459"/>
    </location>
</feature>
<dbReference type="InterPro" id="IPR050951">
    <property type="entry name" value="Retrovirus_Pol_polyprotein"/>
</dbReference>
<keyword evidence="5" id="KW-0255">Endonuclease</keyword>
<dbReference type="Gene3D" id="3.10.10.10">
    <property type="entry name" value="HIV Type 1 Reverse Transcriptase, subunit A, domain 1"/>
    <property type="match status" value="1"/>
</dbReference>
<dbReference type="InterPro" id="IPR036397">
    <property type="entry name" value="RNaseH_sf"/>
</dbReference>
<feature type="region of interest" description="Disordered" evidence="9">
    <location>
        <begin position="2364"/>
        <end position="2452"/>
    </location>
</feature>
<evidence type="ECO:0000313" key="14">
    <source>
        <dbReference type="WBParaSite" id="Csp11.Scaffold629.g15268.t2"/>
    </source>
</evidence>
<dbReference type="GO" id="GO:0008270">
    <property type="term" value="F:zinc ion binding"/>
    <property type="evidence" value="ECO:0007669"/>
    <property type="project" value="UniProtKB-KW"/>
</dbReference>
<dbReference type="InterPro" id="IPR001584">
    <property type="entry name" value="Integrase_cat-core"/>
</dbReference>
<dbReference type="Pfam" id="PF00078">
    <property type="entry name" value="RVT_1"/>
    <property type="match status" value="1"/>
</dbReference>
<evidence type="ECO:0000259" key="11">
    <source>
        <dbReference type="PROSITE" id="PS50878"/>
    </source>
</evidence>
<dbReference type="InterPro" id="IPR021109">
    <property type="entry name" value="Peptidase_aspartic_dom_sf"/>
</dbReference>
<sequence length="2452" mass="273729">MPTNPLARHGDLGDPNRGPPVSPGIPDNVPLRVAECLEHPRHTRNTIECLYAVKDAVTEDLATVHTKLHEIATLTADRLETFEVRLKALEHVPANGGARAPATHSPSNSGNSQGNTPAEEVAAIPLAPPPTPAVAQLMRGAAFSSPRVPPANNTPPHDSSPEQHGSSDDEGDEEDRTPRAPRPTHTRGDRPIFNVLEHKVRANIPIFSGAPNENFATFLRSFNDHANAAKVKLAPDEKRNVFLTYLSDFARDKAEELFEDGNTADFDQVVTHLRKTFQDPTRAEMERQQLRQCTQKANESVDEFSTRVRRLAQTAYLDKSREYVQDKAREAFTDGLTGDIKFHVKSQSPKTFQDAHNAAIKYELLLAEAAKTKTVSPQGLMVTPAPQQTVDQSRPPQYSRPPPQRNNNMEQRRRGACHYCGIEGHFASECRRRLREQSNGRWSNGPSNQRFGRGQRQFPANNPVLRHQIGNQNQRRNGYVNSFEPQDPAMDQLRADLQASRSQVEALVKRNAELAAATLPIPRRGINVISSLPSLGTLLTLFTLTSLFCAVAPMTPLMCMPHTPETFIRLPAPLDCKVSEHISASTNVQPMELAVFRDNTVSYETNGTLCKIVERTTSFSVNLFGARWQETSSKQITVSSEECHFMKKFGKCAHGDSHNIDGIFKTNNAHSIDWPTAPFSVFQGVQKVVTYNCFMLHTTVGSRYGSDHPISAAGSMTGCRFATGACNTREGTAFIWKPVKAQTCRYIHYQTMKGHKSGRIWLSADKEFSLSFNGSSERFVDCGIKLLLTDQGYAVMLPSRTKRQSSDLPNSTSNMTNFVTSNQLPAQLMASELATLDRSATWFRHNFMSFCNSANAHTAATLAAVASSPTMAARRLTGRNGIQAKYIGDETLAIKSCSPLAKDAFEFVPFTDTCYSKPSVRVRLPNNASIVTFVDLTTSILTNRAYPIDCSLATNFEFVKNGTLVSLNPFTLETKTSVNFHPQPVSGTAEFTMTPLVEEPLIFHNLVIGSLSENIPDAHYDEIWEAMQGSPEALTRIINSHSDPSSGTLPMSDVKETVNWWLRAKYIAEIAFFIWTLLCNLTITILVTVAVAYGVAKFYVGPWLLSIHASKVAENNSGRSVTPLPTPVASPTQAPWTPRTRDNEVSSPADTPSSLNWREVERLKPLRVPDCSKAMQRLRPPAYTCSLSDRGYFTAQIPITANGISFWALVDTGAGFTVASQAICPLIGVSRLNPPTVDHAVGLGGNEVGIAGSTPVTFVIGSIALMQNTNFTVGKCCPEGINNYDFILGNDILSRLPKFHLDYTNGFFEMGDDKLPLGTLRDRTVFPSKYEVHMYKDTIIPPMTEAFVQCVVPLCSEDQDLVLISQANTISHMDLMVAPAIFANATPKLLFTNPTNEPKLIYANTTVATATDLNAEDETPSATEEVEVDPEFKVDLSHAKVSEEERAQLAKLIDEFHDVFSKNSYDLGSSETEPVHIYTNTEVPVKGRPYRVPVKYQAELEKHINSLLRSSRITESNTPWTSPIVLVKKKNGSLRVCLDFRKLNEVTIPDNFPLPRIDGILEKVGGSKFFSSLDMANGYLQLRLDPASSYKCGFITESKVYAYTHMPFGLKSAASYFQRALRTVLGGLEEEVLVYIDDILIFSKTFSDHLRSLRKVLMRFRDFNLKASPKKCEFAKTAITFLGHEISRNTYSPDKANVAKIMDFPTPANINEIRRFVGMAGFFRKFIPGFSDIAEPLTRLTRKDLKFVWDQDQQAAFEKLRGCLSSEPVLGYPDYDKPFHIFCDASAVAQGAALMQSRPENGKDFYAIAYASRTLSDPETRWPAIQVEMGAIIFALRQFRPYVCMSKIILHSDHKPLTFLLQKSKTHDNLARWLIELQCYDITIVHIDGKKNTVADCLSRALENEDPANHKELKDIVEFPVCMKIHAAKTAIARRKQPTVSLDFAAEQEKDPDILAIKRVLQDREQAESLPASLTDRMTLSTLAANGTVLTKPSLHSKRDVLFVPKHLTDLIFDAFHESFLSGGHFSWKKTLAKISRRYFWRSMAKDVSERCLACEKCQLKNSPVPAYRERMLTVETNRVFQKVGLDLTGPFRTTDNGNKYVLNIVCWFSKFVIAVPIKDARSETSARALLNEAVLKYGAMTEIVTDNATTFTSQAFADFVALLAIKHHRSIPYWSKGNGATERSFRTFHQLTSKYVNRSHTDWDLILPALAFCYNTTVHATTEETPFFLMHGRDPIFSIDRIIDPSPVTQLADDPSSIDDFRQEMATKIREAWKHAKQQADKARETFVHTSKPTERPSDIKVGDRVLFKNYLSKKDLSKKLVLPWVGQFRVIEVNRPEAVIQDINRPTKTKRVHLDQIKKFHEITGPAATTNDTESDDATEATAPMDEVPPNPEVVTEKPVEPDEVTSTEQVPESATDQPVSADAITEQEQPTEQRYNLRRKRTQPDRLAY</sequence>
<feature type="region of interest" description="Disordered" evidence="9">
    <location>
        <begin position="1"/>
        <end position="27"/>
    </location>
</feature>
<dbReference type="InterPro" id="IPR036875">
    <property type="entry name" value="Znf_CCHC_sf"/>
</dbReference>
<evidence type="ECO:0000259" key="10">
    <source>
        <dbReference type="PROSITE" id="PS50158"/>
    </source>
</evidence>
<dbReference type="PANTHER" id="PTHR37984:SF5">
    <property type="entry name" value="PROTEIN NYNRIN-LIKE"/>
    <property type="match status" value="1"/>
</dbReference>
<dbReference type="EC" id="2.7.7.49" evidence="1"/>
<organism evidence="13 14">
    <name type="scientific">Caenorhabditis tropicalis</name>
    <dbReference type="NCBI Taxonomy" id="1561998"/>
    <lineage>
        <taxon>Eukaryota</taxon>
        <taxon>Metazoa</taxon>
        <taxon>Ecdysozoa</taxon>
        <taxon>Nematoda</taxon>
        <taxon>Chromadorea</taxon>
        <taxon>Rhabditida</taxon>
        <taxon>Rhabditina</taxon>
        <taxon>Rhabditomorpha</taxon>
        <taxon>Rhabditoidea</taxon>
        <taxon>Rhabditidae</taxon>
        <taxon>Peloderinae</taxon>
        <taxon>Caenorhabditis</taxon>
    </lineage>
</organism>